<reference evidence="4 5" key="1">
    <citation type="submission" date="2015-12" db="EMBL/GenBank/DDBJ databases">
        <title>A stable core within a dynamic pangenome in Sulfolobus acidocaldarius.</title>
        <authorList>
            <person name="Anderson R."/>
            <person name="Kouris A."/>
            <person name="Seward C."/>
            <person name="Campbell K."/>
            <person name="Whitaker R."/>
        </authorList>
    </citation>
    <scope>NUCLEOTIDE SEQUENCE [LARGE SCALE GENOMIC DNA]</scope>
    <source>
        <strain evidence="2 5">GG12-C01-09</strain>
        <strain evidence="3 4">NG05B_CO5_07</strain>
    </source>
</reference>
<feature type="transmembrane region" description="Helical" evidence="1">
    <location>
        <begin position="41"/>
        <end position="70"/>
    </location>
</feature>
<protein>
    <submittedName>
        <fullName evidence="3">Uncharacterized protein</fullName>
    </submittedName>
</protein>
<proteinExistence type="predicted"/>
<evidence type="ECO:0000313" key="2">
    <source>
        <dbReference type="EMBL" id="ALU30212.1"/>
    </source>
</evidence>
<organism evidence="3 4">
    <name type="scientific">Sulfolobus acidocaldarius</name>
    <dbReference type="NCBI Taxonomy" id="2285"/>
    <lineage>
        <taxon>Archaea</taxon>
        <taxon>Thermoproteota</taxon>
        <taxon>Thermoprotei</taxon>
        <taxon>Sulfolobales</taxon>
        <taxon>Sulfolobaceae</taxon>
        <taxon>Sulfolobus</taxon>
    </lineage>
</organism>
<dbReference type="STRING" id="1435377.SUSAZ_07810"/>
<keyword evidence="1" id="KW-0472">Membrane</keyword>
<keyword evidence="1" id="KW-1133">Transmembrane helix</keyword>
<evidence type="ECO:0000313" key="4">
    <source>
        <dbReference type="Proteomes" id="UP000060043"/>
    </source>
</evidence>
<dbReference type="EMBL" id="CP013695">
    <property type="protein sequence ID" value="ALU30927.1"/>
    <property type="molecule type" value="Genomic_DNA"/>
</dbReference>
<evidence type="ECO:0000313" key="3">
    <source>
        <dbReference type="EMBL" id="ALU30927.1"/>
    </source>
</evidence>
<dbReference type="Proteomes" id="UP000060043">
    <property type="component" value="Chromosome"/>
</dbReference>
<accession>A0A0U3H7L9</accession>
<dbReference type="OMA" id="IFIHIVH"/>
<dbReference type="AlphaFoldDB" id="A0A0U3H7L9"/>
<dbReference type="RefSeq" id="WP_011278462.1">
    <property type="nucleotide sequence ID" value="NZ_BHWZ01000004.1"/>
</dbReference>
<gene>
    <name evidence="2" type="ORF">ATY89_09870</name>
    <name evidence="3" type="ORF">ATZ20_01425</name>
</gene>
<dbReference type="GeneID" id="14552141"/>
<dbReference type="Proteomes" id="UP000065473">
    <property type="component" value="Chromosome"/>
</dbReference>
<evidence type="ECO:0000313" key="5">
    <source>
        <dbReference type="Proteomes" id="UP000065473"/>
    </source>
</evidence>
<dbReference type="PaxDb" id="1435377-SUSAZ_07810"/>
<sequence length="107" mass="12545">MDFIELFLIEYVTLFLLSFLVLTISYGVISKRLDLKKSLIASLFSLLFMSLFSTLDYIFLLVIPLLVLVYRGAFSITWMRSLILTIVYLSFYAIFMNYIFFHIARLG</sequence>
<evidence type="ECO:0000256" key="1">
    <source>
        <dbReference type="SAM" id="Phobius"/>
    </source>
</evidence>
<keyword evidence="1" id="KW-0812">Transmembrane</keyword>
<feature type="transmembrane region" description="Helical" evidence="1">
    <location>
        <begin position="82"/>
        <end position="101"/>
    </location>
</feature>
<feature type="transmembrane region" description="Helical" evidence="1">
    <location>
        <begin position="6"/>
        <end position="29"/>
    </location>
</feature>
<name>A0A0U3H7L9_9CREN</name>
<dbReference type="EMBL" id="CP013694">
    <property type="protein sequence ID" value="ALU30212.1"/>
    <property type="molecule type" value="Genomic_DNA"/>
</dbReference>